<keyword evidence="2" id="KW-0472">Membrane</keyword>
<keyword evidence="4" id="KW-1185">Reference proteome</keyword>
<evidence type="ECO:0000256" key="2">
    <source>
        <dbReference type="SAM" id="Phobius"/>
    </source>
</evidence>
<accession>A0A2T0YR20</accession>
<evidence type="ECO:0000313" key="4">
    <source>
        <dbReference type="Proteomes" id="UP000238217"/>
    </source>
</evidence>
<comment type="caution">
    <text evidence="3">The sequence shown here is derived from an EMBL/GenBank/DDBJ whole genome shotgun (WGS) entry which is preliminary data.</text>
</comment>
<dbReference type="OrthoDB" id="3261033at2"/>
<feature type="transmembrane region" description="Helical" evidence="2">
    <location>
        <begin position="212"/>
        <end position="232"/>
    </location>
</feature>
<keyword evidence="2" id="KW-1133">Transmembrane helix</keyword>
<feature type="transmembrane region" description="Helical" evidence="2">
    <location>
        <begin position="187"/>
        <end position="206"/>
    </location>
</feature>
<dbReference type="RefSeq" id="WP_106122297.1">
    <property type="nucleotide sequence ID" value="NZ_PVTY01000004.1"/>
</dbReference>
<sequence length="268" mass="28274">MTQHPGQNDPTEGEDPTTGRAPEETGGDTDSAAHQPTKPLGSTPSDPRTTGQAPEQGRPVQPGQGPGQPGTGPAHPGQRPYGQSATPPQQGPGGGFGTSGYGYGQQQGYPAQGQPGQVQPGQAPSGPGGQQYGGQYSGQSYQQPYPQQYAQNQGTPTTNRSPEGKNFFAALFDFSFQSFVAVKFAKFIYAILIAFLVLGYLFIVVVSFTDSAAAGVTALLLGWIPAAIYLILIRISLEFMIALVRTSQNTAGTRSEIEALRSELKNRR</sequence>
<feature type="compositionally biased region" description="Polar residues" evidence="1">
    <location>
        <begin position="40"/>
        <end position="53"/>
    </location>
</feature>
<feature type="region of interest" description="Disordered" evidence="1">
    <location>
        <begin position="1"/>
        <end position="138"/>
    </location>
</feature>
<reference evidence="3 4" key="1">
    <citation type="submission" date="2018-03" db="EMBL/GenBank/DDBJ databases">
        <title>Comparative analysis of microorganisms from saline springs in Andes Mountain Range, Colombia.</title>
        <authorList>
            <person name="Rubin E."/>
        </authorList>
    </citation>
    <scope>NUCLEOTIDE SEQUENCE [LARGE SCALE GENOMIC DNA]</scope>
    <source>
        <strain evidence="3 4">CG 35</strain>
    </source>
</reference>
<feature type="compositionally biased region" description="Low complexity" evidence="1">
    <location>
        <begin position="106"/>
        <end position="125"/>
    </location>
</feature>
<proteinExistence type="predicted"/>
<feature type="compositionally biased region" description="Polar residues" evidence="1">
    <location>
        <begin position="1"/>
        <end position="10"/>
    </location>
</feature>
<evidence type="ECO:0000313" key="3">
    <source>
        <dbReference type="EMBL" id="PRZ17828.1"/>
    </source>
</evidence>
<dbReference type="AlphaFoldDB" id="A0A2T0YR20"/>
<feature type="compositionally biased region" description="Gly residues" evidence="1">
    <location>
        <begin position="126"/>
        <end position="136"/>
    </location>
</feature>
<gene>
    <name evidence="3" type="ORF">BCL67_104181</name>
</gene>
<feature type="compositionally biased region" description="Low complexity" evidence="1">
    <location>
        <begin position="71"/>
        <end position="88"/>
    </location>
</feature>
<dbReference type="Proteomes" id="UP000238217">
    <property type="component" value="Unassembled WGS sequence"/>
</dbReference>
<dbReference type="InterPro" id="IPR025557">
    <property type="entry name" value="DUF4282"/>
</dbReference>
<organism evidence="3 4">
    <name type="scientific">Nesterenkonia sandarakina</name>
    <dbReference type="NCBI Taxonomy" id="272918"/>
    <lineage>
        <taxon>Bacteria</taxon>
        <taxon>Bacillati</taxon>
        <taxon>Actinomycetota</taxon>
        <taxon>Actinomycetes</taxon>
        <taxon>Micrococcales</taxon>
        <taxon>Micrococcaceae</taxon>
        <taxon>Nesterenkonia</taxon>
    </lineage>
</organism>
<dbReference type="EMBL" id="PVTY01000004">
    <property type="protein sequence ID" value="PRZ17828.1"/>
    <property type="molecule type" value="Genomic_DNA"/>
</dbReference>
<feature type="compositionally biased region" description="Low complexity" evidence="1">
    <location>
        <begin position="54"/>
        <end position="63"/>
    </location>
</feature>
<dbReference type="Pfam" id="PF14110">
    <property type="entry name" value="DUF4282"/>
    <property type="match status" value="1"/>
</dbReference>
<evidence type="ECO:0000256" key="1">
    <source>
        <dbReference type="SAM" id="MobiDB-lite"/>
    </source>
</evidence>
<protein>
    <submittedName>
        <fullName evidence="3">Uncharacterized protein DUF4282</fullName>
    </submittedName>
</protein>
<keyword evidence="2" id="KW-0812">Transmembrane</keyword>
<name>A0A2T0YR20_9MICC</name>
<feature type="compositionally biased region" description="Gly residues" evidence="1">
    <location>
        <begin position="91"/>
        <end position="105"/>
    </location>
</feature>